<evidence type="ECO:0000313" key="2">
    <source>
        <dbReference type="Proteomes" id="UP001139485"/>
    </source>
</evidence>
<reference evidence="1" key="1">
    <citation type="submission" date="2022-05" db="EMBL/GenBank/DDBJ databases">
        <authorList>
            <person name="Tuo L."/>
        </authorList>
    </citation>
    <scope>NUCLEOTIDE SEQUENCE</scope>
    <source>
        <strain evidence="1">BSK12Z-4</strain>
    </source>
</reference>
<dbReference type="Proteomes" id="UP001139485">
    <property type="component" value="Unassembled WGS sequence"/>
</dbReference>
<name>A0A9X2D7E8_9ACTN</name>
<dbReference type="RefSeq" id="WP_250827137.1">
    <property type="nucleotide sequence ID" value="NZ_JAMOIL010000010.1"/>
</dbReference>
<organism evidence="1 2">
    <name type="scientific">Nocardioides bruguierae</name>
    <dbReference type="NCBI Taxonomy" id="2945102"/>
    <lineage>
        <taxon>Bacteria</taxon>
        <taxon>Bacillati</taxon>
        <taxon>Actinomycetota</taxon>
        <taxon>Actinomycetes</taxon>
        <taxon>Propionibacteriales</taxon>
        <taxon>Nocardioidaceae</taxon>
        <taxon>Nocardioides</taxon>
    </lineage>
</organism>
<keyword evidence="2" id="KW-1185">Reference proteome</keyword>
<comment type="caution">
    <text evidence="1">The sequence shown here is derived from an EMBL/GenBank/DDBJ whole genome shotgun (WGS) entry which is preliminary data.</text>
</comment>
<dbReference type="AlphaFoldDB" id="A0A9X2D7E8"/>
<evidence type="ECO:0008006" key="3">
    <source>
        <dbReference type="Google" id="ProtNLM"/>
    </source>
</evidence>
<dbReference type="EMBL" id="JAMOIL010000010">
    <property type="protein sequence ID" value="MCM0620540.1"/>
    <property type="molecule type" value="Genomic_DNA"/>
</dbReference>
<protein>
    <recommendedName>
        <fullName evidence="3">EfeO-type cupredoxin-like domain-containing protein</fullName>
    </recommendedName>
</protein>
<sequence length="126" mass="13469">MPALRHRHAALLALPLLVGLVGLSGCGEGWSAPVNTSDLAPEVVSVRITADSVEPNGDRVVVERGQTVVLEVDADEAGELHVHADPEQHLDYPAGESEQEVVITMPGIVEIESHSLEQTIVQLEVR</sequence>
<evidence type="ECO:0000313" key="1">
    <source>
        <dbReference type="EMBL" id="MCM0620540.1"/>
    </source>
</evidence>
<dbReference type="PROSITE" id="PS51257">
    <property type="entry name" value="PROKAR_LIPOPROTEIN"/>
    <property type="match status" value="1"/>
</dbReference>
<accession>A0A9X2D7E8</accession>
<gene>
    <name evidence="1" type="ORF">M8330_09565</name>
</gene>
<proteinExistence type="predicted"/>